<name>A0A7I4Y4T0_HAECO</name>
<dbReference type="PANTHER" id="PTHR23310">
    <property type="entry name" value="ACYL-COA-BINDING PROTEIN, ACBP"/>
    <property type="match status" value="1"/>
</dbReference>
<dbReference type="SUPFAM" id="SSF47027">
    <property type="entry name" value="Acyl-CoA binding protein"/>
    <property type="match status" value="1"/>
</dbReference>
<reference evidence="5" key="1">
    <citation type="submission" date="2020-12" db="UniProtKB">
        <authorList>
            <consortium name="WormBaseParasite"/>
        </authorList>
    </citation>
    <scope>IDENTIFICATION</scope>
    <source>
        <strain evidence="5">MHco3</strain>
    </source>
</reference>
<evidence type="ECO:0000256" key="2">
    <source>
        <dbReference type="SAM" id="MobiDB-lite"/>
    </source>
</evidence>
<feature type="domain" description="ACB" evidence="3">
    <location>
        <begin position="4"/>
        <end position="114"/>
    </location>
</feature>
<evidence type="ECO:0000313" key="5">
    <source>
        <dbReference type="WBParaSite" id="HCON_00055800-00001"/>
    </source>
</evidence>
<dbReference type="GO" id="GO:0000062">
    <property type="term" value="F:fatty-acyl-CoA binding"/>
    <property type="evidence" value="ECO:0007669"/>
    <property type="project" value="InterPro"/>
</dbReference>
<dbReference type="InterPro" id="IPR035984">
    <property type="entry name" value="Acyl-CoA-binding_sf"/>
</dbReference>
<feature type="region of interest" description="Disordered" evidence="2">
    <location>
        <begin position="119"/>
        <end position="172"/>
    </location>
</feature>
<protein>
    <submittedName>
        <fullName evidence="5">ACB domain-containing protein</fullName>
    </submittedName>
</protein>
<keyword evidence="4" id="KW-1185">Reference proteome</keyword>
<dbReference type="GO" id="GO:0006631">
    <property type="term" value="P:fatty acid metabolic process"/>
    <property type="evidence" value="ECO:0007669"/>
    <property type="project" value="TreeGrafter"/>
</dbReference>
<dbReference type="PANTHER" id="PTHR23310:SF124">
    <property type="entry name" value="ACB DOMAIN-CONTAINING PROTEIN"/>
    <property type="match status" value="1"/>
</dbReference>
<organism evidence="4 5">
    <name type="scientific">Haemonchus contortus</name>
    <name type="common">Barber pole worm</name>
    <dbReference type="NCBI Taxonomy" id="6289"/>
    <lineage>
        <taxon>Eukaryota</taxon>
        <taxon>Metazoa</taxon>
        <taxon>Ecdysozoa</taxon>
        <taxon>Nematoda</taxon>
        <taxon>Chromadorea</taxon>
        <taxon>Rhabditida</taxon>
        <taxon>Rhabditina</taxon>
        <taxon>Rhabditomorpha</taxon>
        <taxon>Strongyloidea</taxon>
        <taxon>Trichostrongylidae</taxon>
        <taxon>Haemonchus</taxon>
    </lineage>
</organism>
<sequence length="172" mass="20708">MSTSDEEFVNAVNTTKRLRARFDQRKGLKHQFELLIRFDQETYGLWGLYQQAVVGNINVPKLDYMDPAEESWMWSWIKGNEKWHAWNKCKGMTKNEALQAYIEGVRSLEKRLPDLVEDWKDDQDPRIPDRNRYVPDDEREEYDRLTREGKLARRQRNAEQRAKEEALGWWDE</sequence>
<evidence type="ECO:0000259" key="3">
    <source>
        <dbReference type="PROSITE" id="PS51228"/>
    </source>
</evidence>
<dbReference type="Pfam" id="PF00887">
    <property type="entry name" value="ACBP"/>
    <property type="match status" value="1"/>
</dbReference>
<dbReference type="AlphaFoldDB" id="A0A7I4Y4T0"/>
<evidence type="ECO:0000313" key="4">
    <source>
        <dbReference type="Proteomes" id="UP000025227"/>
    </source>
</evidence>
<proteinExistence type="predicted"/>
<dbReference type="InterPro" id="IPR000582">
    <property type="entry name" value="Acyl-CoA-binding_protein"/>
</dbReference>
<dbReference type="WBParaSite" id="HCON_00055800-00001">
    <property type="protein sequence ID" value="HCON_00055800-00001"/>
    <property type="gene ID" value="HCON_00055800"/>
</dbReference>
<dbReference type="OrthoDB" id="346910at2759"/>
<dbReference type="Proteomes" id="UP000025227">
    <property type="component" value="Unplaced"/>
</dbReference>
<accession>A0A7I4Y4T0</accession>
<keyword evidence="1" id="KW-0446">Lipid-binding</keyword>
<feature type="compositionally biased region" description="Basic and acidic residues" evidence="2">
    <location>
        <begin position="119"/>
        <end position="166"/>
    </location>
</feature>
<dbReference type="OMA" id="INVPKMD"/>
<evidence type="ECO:0000256" key="1">
    <source>
        <dbReference type="ARBA" id="ARBA00023121"/>
    </source>
</evidence>
<dbReference type="Gene3D" id="1.20.80.10">
    <property type="match status" value="1"/>
</dbReference>
<dbReference type="InterPro" id="IPR014352">
    <property type="entry name" value="FERM/acyl-CoA-bd_prot_sf"/>
</dbReference>
<dbReference type="PROSITE" id="PS51228">
    <property type="entry name" value="ACB_2"/>
    <property type="match status" value="1"/>
</dbReference>